<proteinExistence type="predicted"/>
<reference evidence="1" key="1">
    <citation type="submission" date="2018-05" db="EMBL/GenBank/DDBJ databases">
        <authorList>
            <person name="Lanie J.A."/>
            <person name="Ng W.-L."/>
            <person name="Kazmierczak K.M."/>
            <person name="Andrzejewski T.M."/>
            <person name="Davidsen T.M."/>
            <person name="Wayne K.J."/>
            <person name="Tettelin H."/>
            <person name="Glass J.I."/>
            <person name="Rusch D."/>
            <person name="Podicherti R."/>
            <person name="Tsui H.-C.T."/>
            <person name="Winkler M.E."/>
        </authorList>
    </citation>
    <scope>NUCLEOTIDE SEQUENCE</scope>
</reference>
<dbReference type="EMBL" id="UINC01018191">
    <property type="protein sequence ID" value="SVA76174.1"/>
    <property type="molecule type" value="Genomic_DNA"/>
</dbReference>
<protein>
    <recommendedName>
        <fullName evidence="2">Outer membrane protein beta-barrel domain-containing protein</fullName>
    </recommendedName>
</protein>
<name>A0A381YGQ8_9ZZZZ</name>
<dbReference type="AlphaFoldDB" id="A0A381YGQ8"/>
<evidence type="ECO:0000313" key="1">
    <source>
        <dbReference type="EMBL" id="SVA76174.1"/>
    </source>
</evidence>
<accession>A0A381YGQ8</accession>
<evidence type="ECO:0008006" key="2">
    <source>
        <dbReference type="Google" id="ProtNLM"/>
    </source>
</evidence>
<gene>
    <name evidence="1" type="ORF">METZ01_LOCUS129028</name>
</gene>
<organism evidence="1">
    <name type="scientific">marine metagenome</name>
    <dbReference type="NCBI Taxonomy" id="408172"/>
    <lineage>
        <taxon>unclassified sequences</taxon>
        <taxon>metagenomes</taxon>
        <taxon>ecological metagenomes</taxon>
    </lineage>
</organism>
<sequence>MFQNRYLFIFSFFAGILFSQPKFSIGMDVGYYKPAMAVSSENQLPQASGFSADVLPGYSMFYQFFPGARIGFSHSFSIHIDQTKSGTPFSRIFSYRMFILETFFLARERWEWNFSLAPTWNKGNIHLDAKGNFTEWDIFLTGFNYTQGSVSVISSDEMTTYWFGFASFIGLRYYIRSWCALDIKAGFMKNNYDNKNWKFQGQKVDGPDMTISGEPIMTVKVIFGW</sequence>